<dbReference type="Proteomes" id="UP001159428">
    <property type="component" value="Unassembled WGS sequence"/>
</dbReference>
<dbReference type="PANTHER" id="PTHR34615">
    <property type="entry name" value="PX DOMAIN-CONTAINING PROTEIN"/>
    <property type="match status" value="1"/>
</dbReference>
<dbReference type="InterPro" id="IPR027806">
    <property type="entry name" value="HARBI1_dom"/>
</dbReference>
<comment type="cofactor">
    <cofactor evidence="1">
        <name>a divalent metal cation</name>
        <dbReference type="ChEBI" id="CHEBI:60240"/>
    </cofactor>
</comment>
<dbReference type="PANTHER" id="PTHR34615:SF1">
    <property type="entry name" value="PX DOMAIN-CONTAINING PROTEIN"/>
    <property type="match status" value="1"/>
</dbReference>
<keyword evidence="2" id="KW-0479">Metal-binding</keyword>
<evidence type="ECO:0000259" key="3">
    <source>
        <dbReference type="Pfam" id="PF13359"/>
    </source>
</evidence>
<name>A0AAU9Y0T4_9CNID</name>
<evidence type="ECO:0000313" key="4">
    <source>
        <dbReference type="EMBL" id="CAH3164576.1"/>
    </source>
</evidence>
<comment type="caution">
    <text evidence="4">The sequence shown here is derived from an EMBL/GenBank/DDBJ whole genome shotgun (WGS) entry which is preliminary data.</text>
</comment>
<accession>A0AAU9Y0T4</accession>
<sequence>DSARDGGCSGFPLRSLGKAMATFRKARELLIASFDDGDISEDEFLLLYDANISKNLDYPYQNYEDFDLEGLGESECLAEFRFRKRDIPILADVMGLPDSYRCEQGTVCDGIEGLCLLLRRLAYPCRYSDLIHRFGRPVPEICMITNYVMETVYSLHHHRLTAWNHTLMSPPLLQRYADAIQRKGSPLPNCFGFIDGTVRPICRPQENQGIVYNGHKRVHGLKYQSVALPCGMIANMYGPVEGRKHDAGMLADSGLLQVLEHHAFSPTGNPMALYGDPAYPLRVHLVVPYRTAGITPQMEEFNKSMSSVRISVEWLFGDIVNYFKFVDFKKTQKISLSALGKMYIVCAILRNAMTCLYGNFTSNFFDIDPPTLQDYFS</sequence>
<dbReference type="GO" id="GO:0046872">
    <property type="term" value="F:metal ion binding"/>
    <property type="evidence" value="ECO:0007669"/>
    <property type="project" value="UniProtKB-KW"/>
</dbReference>
<organism evidence="4 5">
    <name type="scientific">Pocillopora meandrina</name>
    <dbReference type="NCBI Taxonomy" id="46732"/>
    <lineage>
        <taxon>Eukaryota</taxon>
        <taxon>Metazoa</taxon>
        <taxon>Cnidaria</taxon>
        <taxon>Anthozoa</taxon>
        <taxon>Hexacorallia</taxon>
        <taxon>Scleractinia</taxon>
        <taxon>Astrocoeniina</taxon>
        <taxon>Pocilloporidae</taxon>
        <taxon>Pocillopora</taxon>
    </lineage>
</organism>
<dbReference type="EMBL" id="CALNXJ010000106">
    <property type="protein sequence ID" value="CAH3164576.1"/>
    <property type="molecule type" value="Genomic_DNA"/>
</dbReference>
<feature type="domain" description="DDE Tnp4" evidence="3">
    <location>
        <begin position="194"/>
        <end position="351"/>
    </location>
</feature>
<feature type="non-terminal residue" evidence="4">
    <location>
        <position position="1"/>
    </location>
</feature>
<reference evidence="4 5" key="1">
    <citation type="submission" date="2022-05" db="EMBL/GenBank/DDBJ databases">
        <authorList>
            <consortium name="Genoscope - CEA"/>
            <person name="William W."/>
        </authorList>
    </citation>
    <scope>NUCLEOTIDE SEQUENCE [LARGE SCALE GENOMIC DNA]</scope>
</reference>
<gene>
    <name evidence="4" type="ORF">PMEA_00002362</name>
</gene>
<dbReference type="AlphaFoldDB" id="A0AAU9Y0T4"/>
<evidence type="ECO:0000256" key="2">
    <source>
        <dbReference type="ARBA" id="ARBA00022723"/>
    </source>
</evidence>
<proteinExistence type="predicted"/>
<evidence type="ECO:0000256" key="1">
    <source>
        <dbReference type="ARBA" id="ARBA00001968"/>
    </source>
</evidence>
<protein>
    <recommendedName>
        <fullName evidence="3">DDE Tnp4 domain-containing protein</fullName>
    </recommendedName>
</protein>
<keyword evidence="5" id="KW-1185">Reference proteome</keyword>
<dbReference type="Pfam" id="PF13359">
    <property type="entry name" value="DDE_Tnp_4"/>
    <property type="match status" value="1"/>
</dbReference>
<evidence type="ECO:0000313" key="5">
    <source>
        <dbReference type="Proteomes" id="UP001159428"/>
    </source>
</evidence>